<feature type="transmembrane region" description="Helical" evidence="7">
    <location>
        <begin position="418"/>
        <end position="440"/>
    </location>
</feature>
<evidence type="ECO:0000256" key="6">
    <source>
        <dbReference type="SAM" id="MobiDB-lite"/>
    </source>
</evidence>
<feature type="transmembrane region" description="Helical" evidence="7">
    <location>
        <begin position="89"/>
        <end position="118"/>
    </location>
</feature>
<feature type="transmembrane region" description="Helical" evidence="7">
    <location>
        <begin position="393"/>
        <end position="412"/>
    </location>
</feature>
<evidence type="ECO:0000256" key="3">
    <source>
        <dbReference type="ARBA" id="ARBA00022692"/>
    </source>
</evidence>
<gene>
    <name evidence="9" type="ORF">GLX27_000191</name>
</gene>
<organism evidence="9 10">
    <name type="scientific">Malassezia furfur</name>
    <name type="common">Pityriasis versicolor infection agent</name>
    <name type="synonym">Pityrosporum furfur</name>
    <dbReference type="NCBI Taxonomy" id="55194"/>
    <lineage>
        <taxon>Eukaryota</taxon>
        <taxon>Fungi</taxon>
        <taxon>Dikarya</taxon>
        <taxon>Basidiomycota</taxon>
        <taxon>Ustilaginomycotina</taxon>
        <taxon>Malasseziomycetes</taxon>
        <taxon>Malasseziales</taxon>
        <taxon>Malasseziaceae</taxon>
        <taxon>Malassezia</taxon>
    </lineage>
</organism>
<comment type="subcellular location">
    <subcellularLocation>
        <location evidence="1">Membrane</location>
        <topology evidence="1">Multi-pass membrane protein</topology>
    </subcellularLocation>
</comment>
<name>A0ABY8EKH6_MALFU</name>
<feature type="transmembrane region" description="Helical" evidence="7">
    <location>
        <begin position="21"/>
        <end position="38"/>
    </location>
</feature>
<sequence length="512" mass="54521">MRPPRSLQATLARLGMGVYQWRLLVLSGMGWAADNMWIQGIAIALPRIQYEWSIADRTIGLATSALFAGMTLGSIVWGSCADLYGRLYVFLRTLVVTAVLGAALSFAPTFGLVCVMSFGVGTGVGGSMPIDGTLFLESIPQSKHFWLTALSVFFSLGSVVCASVALVVLPGHSCTRTAPCTDADTNTGWRHLIRILALLTGVFAVARMCPWSVHESPTFLVATDQLDDARSTLEQISTANGEDSTLNLDDVRDMDAAPSTSRGSDDPERTAMLGDDRASDRRGDSLDPSPSSFSFLPGALAERVTELAERSEPLFEAPNRRPVLLTWTLWALMSLAFTMFNAFYPLFLQRKLGQQADDVNEVHALYDYLWYAVSSVPGSLLGTALVESQLGRAKSLALALLVTSAAQLVFLASTSATAVVVAGMGVSLSATTAYAILYGFTPDVFPTSIRGTACAVASALGRITGIVAPMLAGALLQVRVELAVLTSVVLFALCACTALFLPSRTRAAAVHL</sequence>
<evidence type="ECO:0000313" key="10">
    <source>
        <dbReference type="Proteomes" id="UP000818624"/>
    </source>
</evidence>
<dbReference type="InterPro" id="IPR036259">
    <property type="entry name" value="MFS_trans_sf"/>
</dbReference>
<dbReference type="PROSITE" id="PS50850">
    <property type="entry name" value="MFS"/>
    <property type="match status" value="1"/>
</dbReference>
<dbReference type="SUPFAM" id="SSF103473">
    <property type="entry name" value="MFS general substrate transporter"/>
    <property type="match status" value="1"/>
</dbReference>
<dbReference type="EMBL" id="CP046234">
    <property type="protein sequence ID" value="WFD45570.1"/>
    <property type="molecule type" value="Genomic_DNA"/>
</dbReference>
<dbReference type="PANTHER" id="PTHR23511:SF5">
    <property type="entry name" value="MAJOR FACILITATOR-TYPE TRANSPORTER HXNZ-RELATED"/>
    <property type="match status" value="1"/>
</dbReference>
<feature type="transmembrane region" description="Helical" evidence="7">
    <location>
        <begin position="482"/>
        <end position="501"/>
    </location>
</feature>
<keyword evidence="2" id="KW-0813">Transport</keyword>
<keyword evidence="3 7" id="KW-0812">Transmembrane</keyword>
<dbReference type="InterPro" id="IPR020846">
    <property type="entry name" value="MFS_dom"/>
</dbReference>
<keyword evidence="5 7" id="KW-0472">Membrane</keyword>
<evidence type="ECO:0000259" key="8">
    <source>
        <dbReference type="PROSITE" id="PS50850"/>
    </source>
</evidence>
<evidence type="ECO:0000256" key="2">
    <source>
        <dbReference type="ARBA" id="ARBA00022448"/>
    </source>
</evidence>
<proteinExistence type="predicted"/>
<evidence type="ECO:0000256" key="7">
    <source>
        <dbReference type="SAM" id="Phobius"/>
    </source>
</evidence>
<feature type="transmembrane region" description="Helical" evidence="7">
    <location>
        <begin position="58"/>
        <end position="77"/>
    </location>
</feature>
<keyword evidence="4 7" id="KW-1133">Transmembrane helix</keyword>
<reference evidence="9 10" key="1">
    <citation type="journal article" date="2020" name="Elife">
        <title>Loss of centromere function drives karyotype evolution in closely related Malassezia species.</title>
        <authorList>
            <person name="Sankaranarayanan S.R."/>
            <person name="Ianiri G."/>
            <person name="Coelho M.A."/>
            <person name="Reza M.H."/>
            <person name="Thimmappa B.C."/>
            <person name="Ganguly P."/>
            <person name="Vadnala R.N."/>
            <person name="Sun S."/>
            <person name="Siddharthan R."/>
            <person name="Tellgren-Roth C."/>
            <person name="Dawson T.L."/>
            <person name="Heitman J."/>
            <person name="Sanyal K."/>
        </authorList>
    </citation>
    <scope>NUCLEOTIDE SEQUENCE [LARGE SCALE GENOMIC DNA]</scope>
    <source>
        <strain evidence="9">CBS14141</strain>
    </source>
</reference>
<dbReference type="Pfam" id="PF07690">
    <property type="entry name" value="MFS_1"/>
    <property type="match status" value="1"/>
</dbReference>
<feature type="compositionally biased region" description="Polar residues" evidence="6">
    <location>
        <begin position="236"/>
        <end position="247"/>
    </location>
</feature>
<protein>
    <recommendedName>
        <fullName evidence="8">Major facilitator superfamily (MFS) profile domain-containing protein</fullName>
    </recommendedName>
</protein>
<dbReference type="InterPro" id="IPR011701">
    <property type="entry name" value="MFS"/>
</dbReference>
<evidence type="ECO:0000256" key="1">
    <source>
        <dbReference type="ARBA" id="ARBA00004141"/>
    </source>
</evidence>
<dbReference type="Gene3D" id="1.20.1250.20">
    <property type="entry name" value="MFS general substrate transporter like domains"/>
    <property type="match status" value="1"/>
</dbReference>
<feature type="transmembrane region" description="Helical" evidence="7">
    <location>
        <begin position="452"/>
        <end position="476"/>
    </location>
</feature>
<feature type="transmembrane region" description="Helical" evidence="7">
    <location>
        <begin position="324"/>
        <end position="348"/>
    </location>
</feature>
<feature type="region of interest" description="Disordered" evidence="6">
    <location>
        <begin position="236"/>
        <end position="294"/>
    </location>
</feature>
<feature type="transmembrane region" description="Helical" evidence="7">
    <location>
        <begin position="145"/>
        <end position="169"/>
    </location>
</feature>
<dbReference type="PANTHER" id="PTHR23511">
    <property type="entry name" value="SYNAPTIC VESICLE GLYCOPROTEIN 2"/>
    <property type="match status" value="1"/>
</dbReference>
<evidence type="ECO:0000313" key="9">
    <source>
        <dbReference type="EMBL" id="WFD45570.1"/>
    </source>
</evidence>
<dbReference type="Proteomes" id="UP000818624">
    <property type="component" value="Chromosome 1"/>
</dbReference>
<feature type="transmembrane region" description="Helical" evidence="7">
    <location>
        <begin position="368"/>
        <end position="386"/>
    </location>
</feature>
<keyword evidence="10" id="KW-1185">Reference proteome</keyword>
<evidence type="ECO:0000256" key="5">
    <source>
        <dbReference type="ARBA" id="ARBA00023136"/>
    </source>
</evidence>
<feature type="domain" description="Major facilitator superfamily (MFS) profile" evidence="8">
    <location>
        <begin position="23"/>
        <end position="506"/>
    </location>
</feature>
<accession>A0ABY8EKH6</accession>
<feature type="compositionally biased region" description="Basic and acidic residues" evidence="6">
    <location>
        <begin position="263"/>
        <end position="285"/>
    </location>
</feature>
<evidence type="ECO:0000256" key="4">
    <source>
        <dbReference type="ARBA" id="ARBA00022989"/>
    </source>
</evidence>